<accession>A0A670JJA0</accession>
<dbReference type="Pfam" id="PF07896">
    <property type="entry name" value="DUF1674"/>
    <property type="match status" value="1"/>
</dbReference>
<sequence>GRCHILKAFVLRGTTVSITRPSATLGSFQQNIKIQQCINIKSFPIYLHFAVLSSSEFPDGINPVTKERGGPKGPEPTRYGDWERKGRCIDF</sequence>
<dbReference type="GO" id="GO:0034553">
    <property type="term" value="P:mitochondrial respiratory chain complex II assembly"/>
    <property type="evidence" value="ECO:0007669"/>
    <property type="project" value="TreeGrafter"/>
</dbReference>
<dbReference type="AlphaFoldDB" id="A0A670JJA0"/>
<evidence type="ECO:0000256" key="1">
    <source>
        <dbReference type="ARBA" id="ARBA00005701"/>
    </source>
</evidence>
<proteinExistence type="inferred from homology"/>
<dbReference type="GO" id="GO:0005739">
    <property type="term" value="C:mitochondrion"/>
    <property type="evidence" value="ECO:0007669"/>
    <property type="project" value="TreeGrafter"/>
</dbReference>
<reference evidence="4 5" key="1">
    <citation type="journal article" date="2019" name="Proc. Natl. Acad. Sci. U.S.A.">
        <title>Regulatory changes in pterin and carotenoid genes underlie balanced color polymorphisms in the wall lizard.</title>
        <authorList>
            <person name="Andrade P."/>
            <person name="Pinho C."/>
            <person name="Perez I de Lanuza G."/>
            <person name="Afonso S."/>
            <person name="Brejcha J."/>
            <person name="Rubin C.J."/>
            <person name="Wallerman O."/>
            <person name="Pereira P."/>
            <person name="Sabatino S.J."/>
            <person name="Bellati A."/>
            <person name="Pellitteri-Rosa D."/>
            <person name="Bosakova Z."/>
            <person name="Bunikis I."/>
            <person name="Carretero M.A."/>
            <person name="Feiner N."/>
            <person name="Marsik P."/>
            <person name="Pauperio F."/>
            <person name="Salvi D."/>
            <person name="Soler L."/>
            <person name="While G.M."/>
            <person name="Uller T."/>
            <person name="Font E."/>
            <person name="Andersson L."/>
            <person name="Carneiro M."/>
        </authorList>
    </citation>
    <scope>NUCLEOTIDE SEQUENCE</scope>
</reference>
<dbReference type="Proteomes" id="UP000472272">
    <property type="component" value="Chromosome 12"/>
</dbReference>
<name>A0A670JJA0_PODMU</name>
<feature type="region of interest" description="Disordered" evidence="3">
    <location>
        <begin position="62"/>
        <end position="81"/>
    </location>
</feature>
<evidence type="ECO:0000256" key="2">
    <source>
        <dbReference type="ARBA" id="ARBA00022170"/>
    </source>
</evidence>
<reference evidence="4" key="2">
    <citation type="submission" date="2025-08" db="UniProtKB">
        <authorList>
            <consortium name="Ensembl"/>
        </authorList>
    </citation>
    <scope>IDENTIFICATION</scope>
</reference>
<evidence type="ECO:0000256" key="3">
    <source>
        <dbReference type="SAM" id="MobiDB-lite"/>
    </source>
</evidence>
<keyword evidence="5" id="KW-1185">Reference proteome</keyword>
<protein>
    <recommendedName>
        <fullName evidence="2">Succinate dehydrogenase assembly factor 4, mitochondrial</fullName>
    </recommendedName>
</protein>
<dbReference type="Ensembl" id="ENSPMRT00000026428.1">
    <property type="protein sequence ID" value="ENSPMRP00000024908.1"/>
    <property type="gene ID" value="ENSPMRG00000016095.1"/>
</dbReference>
<evidence type="ECO:0000313" key="4">
    <source>
        <dbReference type="Ensembl" id="ENSPMRP00000024908.1"/>
    </source>
</evidence>
<comment type="similarity">
    <text evidence="1">Belongs to the SDHAF4 family.</text>
</comment>
<dbReference type="PANTHER" id="PTHR28524:SF3">
    <property type="entry name" value="SUCCINATE DEHYDROGENASE ASSEMBLY FACTOR 4, MITOCHONDRIAL"/>
    <property type="match status" value="1"/>
</dbReference>
<dbReference type="GeneTree" id="ENSGT00390000009155"/>
<dbReference type="InterPro" id="IPR012875">
    <property type="entry name" value="SDHF4"/>
</dbReference>
<evidence type="ECO:0000313" key="5">
    <source>
        <dbReference type="Proteomes" id="UP000472272"/>
    </source>
</evidence>
<organism evidence="4 5">
    <name type="scientific">Podarcis muralis</name>
    <name type="common">Wall lizard</name>
    <name type="synonym">Lacerta muralis</name>
    <dbReference type="NCBI Taxonomy" id="64176"/>
    <lineage>
        <taxon>Eukaryota</taxon>
        <taxon>Metazoa</taxon>
        <taxon>Chordata</taxon>
        <taxon>Craniata</taxon>
        <taxon>Vertebrata</taxon>
        <taxon>Euteleostomi</taxon>
        <taxon>Lepidosauria</taxon>
        <taxon>Squamata</taxon>
        <taxon>Bifurcata</taxon>
        <taxon>Unidentata</taxon>
        <taxon>Episquamata</taxon>
        <taxon>Laterata</taxon>
        <taxon>Lacertibaenia</taxon>
        <taxon>Lacertidae</taxon>
        <taxon>Podarcis</taxon>
    </lineage>
</organism>
<dbReference type="PANTHER" id="PTHR28524">
    <property type="entry name" value="SUCCINATE DEHYDROGENASE ASSEMBLY FACTOR 4, MITOCHONDRIAL"/>
    <property type="match status" value="1"/>
</dbReference>
<reference evidence="4" key="3">
    <citation type="submission" date="2025-09" db="UniProtKB">
        <authorList>
            <consortium name="Ensembl"/>
        </authorList>
    </citation>
    <scope>IDENTIFICATION</scope>
</reference>